<evidence type="ECO:0000313" key="2">
    <source>
        <dbReference type="EMBL" id="MFC7395103.1"/>
    </source>
</evidence>
<dbReference type="EMBL" id="JBHTCO010000042">
    <property type="protein sequence ID" value="MFC7395103.1"/>
    <property type="molecule type" value="Genomic_DNA"/>
</dbReference>
<evidence type="ECO:0000259" key="1">
    <source>
        <dbReference type="PROSITE" id="PS50851"/>
    </source>
</evidence>
<protein>
    <submittedName>
        <fullName evidence="2">Chemotaxis protein CheW</fullName>
    </submittedName>
</protein>
<dbReference type="InterPro" id="IPR039315">
    <property type="entry name" value="CheW"/>
</dbReference>
<dbReference type="SUPFAM" id="SSF50341">
    <property type="entry name" value="CheW-like"/>
    <property type="match status" value="1"/>
</dbReference>
<reference evidence="3" key="1">
    <citation type="journal article" date="2019" name="Int. J. Syst. Evol. Microbiol.">
        <title>The Global Catalogue of Microorganisms (GCM) 10K type strain sequencing project: providing services to taxonomists for standard genome sequencing and annotation.</title>
        <authorList>
            <consortium name="The Broad Institute Genomics Platform"/>
            <consortium name="The Broad Institute Genome Sequencing Center for Infectious Disease"/>
            <person name="Wu L."/>
            <person name="Ma J."/>
        </authorList>
    </citation>
    <scope>NUCLEOTIDE SEQUENCE [LARGE SCALE GENOMIC DNA]</scope>
    <source>
        <strain evidence="3">CGMCC 1.16305</strain>
    </source>
</reference>
<dbReference type="PANTHER" id="PTHR22617:SF23">
    <property type="entry name" value="CHEMOTAXIS PROTEIN CHEW"/>
    <property type="match status" value="1"/>
</dbReference>
<accession>A0ABW2Q0C1</accession>
<evidence type="ECO:0000313" key="3">
    <source>
        <dbReference type="Proteomes" id="UP001596505"/>
    </source>
</evidence>
<name>A0ABW2Q0C1_9BACL</name>
<dbReference type="InterPro" id="IPR036061">
    <property type="entry name" value="CheW-like_dom_sf"/>
</dbReference>
<dbReference type="Gene3D" id="2.40.50.180">
    <property type="entry name" value="CheA-289, Domain 4"/>
    <property type="match status" value="1"/>
</dbReference>
<gene>
    <name evidence="2" type="ORF">ACFQRG_19520</name>
</gene>
<sequence length="167" mass="19238">MPYTDVSVNEIMTFNIGNKVIGLDIHHIMEIIEPLPVVNVPHCHRFFKGFIRHRNDIIPVADLYNVFGVSEPPLTSKSSGKYVITSYHNRKITLTVQNVNQINKFNHVSLEKDFLSEDLKSIVSSVIKDNDNEIIMLNTDALFSVIKTLNQRKYLDIYKHKLKTQQS</sequence>
<comment type="caution">
    <text evidence="2">The sequence shown here is derived from an EMBL/GenBank/DDBJ whole genome shotgun (WGS) entry which is preliminary data.</text>
</comment>
<dbReference type="InterPro" id="IPR002545">
    <property type="entry name" value="CheW-lke_dom"/>
</dbReference>
<feature type="domain" description="CheW-like" evidence="1">
    <location>
        <begin position="8"/>
        <end position="148"/>
    </location>
</feature>
<keyword evidence="3" id="KW-1185">Reference proteome</keyword>
<dbReference type="SMART" id="SM00260">
    <property type="entry name" value="CheW"/>
    <property type="match status" value="1"/>
</dbReference>
<dbReference type="Proteomes" id="UP001596505">
    <property type="component" value="Unassembled WGS sequence"/>
</dbReference>
<dbReference type="PROSITE" id="PS50851">
    <property type="entry name" value="CHEW"/>
    <property type="match status" value="1"/>
</dbReference>
<dbReference type="RefSeq" id="WP_380969278.1">
    <property type="nucleotide sequence ID" value="NZ_JBHTCO010000042.1"/>
</dbReference>
<dbReference type="Pfam" id="PF01584">
    <property type="entry name" value="CheW"/>
    <property type="match status" value="1"/>
</dbReference>
<dbReference type="Gene3D" id="2.30.30.40">
    <property type="entry name" value="SH3 Domains"/>
    <property type="match status" value="1"/>
</dbReference>
<dbReference type="PANTHER" id="PTHR22617">
    <property type="entry name" value="CHEMOTAXIS SENSOR HISTIDINE KINASE-RELATED"/>
    <property type="match status" value="1"/>
</dbReference>
<organism evidence="2 3">
    <name type="scientific">Scopulibacillus cellulosilyticus</name>
    <dbReference type="NCBI Taxonomy" id="2665665"/>
    <lineage>
        <taxon>Bacteria</taxon>
        <taxon>Bacillati</taxon>
        <taxon>Bacillota</taxon>
        <taxon>Bacilli</taxon>
        <taxon>Bacillales</taxon>
        <taxon>Sporolactobacillaceae</taxon>
        <taxon>Scopulibacillus</taxon>
    </lineage>
</organism>
<proteinExistence type="predicted"/>